<reference evidence="2" key="1">
    <citation type="journal article" date="2021" name="Nat. Commun.">
        <title>Genetic determinants of endophytism in the Arabidopsis root mycobiome.</title>
        <authorList>
            <person name="Mesny F."/>
            <person name="Miyauchi S."/>
            <person name="Thiergart T."/>
            <person name="Pickel B."/>
            <person name="Atanasova L."/>
            <person name="Karlsson M."/>
            <person name="Huettel B."/>
            <person name="Barry K.W."/>
            <person name="Haridas S."/>
            <person name="Chen C."/>
            <person name="Bauer D."/>
            <person name="Andreopoulos W."/>
            <person name="Pangilinan J."/>
            <person name="LaButti K."/>
            <person name="Riley R."/>
            <person name="Lipzen A."/>
            <person name="Clum A."/>
            <person name="Drula E."/>
            <person name="Henrissat B."/>
            <person name="Kohler A."/>
            <person name="Grigoriev I.V."/>
            <person name="Martin F.M."/>
            <person name="Hacquard S."/>
        </authorList>
    </citation>
    <scope>NUCLEOTIDE SEQUENCE</scope>
    <source>
        <strain evidence="2">MPI-CAGE-CH-0243</strain>
    </source>
</reference>
<accession>A0A9P9EEE2</accession>
<feature type="region of interest" description="Disordered" evidence="1">
    <location>
        <begin position="1"/>
        <end position="30"/>
    </location>
</feature>
<dbReference type="EMBL" id="JAGMWT010000002">
    <property type="protein sequence ID" value="KAH7135953.1"/>
    <property type="molecule type" value="Genomic_DNA"/>
</dbReference>
<name>A0A9P9EEE2_9PLEO</name>
<evidence type="ECO:0000313" key="3">
    <source>
        <dbReference type="Proteomes" id="UP000700596"/>
    </source>
</evidence>
<dbReference type="OrthoDB" id="3924768at2759"/>
<sequence>MAAPITTTQASNKVAIQQSHSNSNCPSPTFEDLQTCELQSTADTESPLQQSAVRSTYHIYHKGEKNASISLTVDGSKERWCGPTAKEQKASKKLEKLETALRKERLAQADSPTIETDAPTNNDEFFIHTPYLSFHDPPRVLYIGNSRHAEPAVLIHSNFLWRTYKIQVGSSIATPGVLDPRGVVCWRHNGGDKKALQSDGRKLKGYKVSSWRLWGETGKDYFYGIQENRKSGSNSPDPDVLEDEIAAQETAIRANEVVYLKWTSPFSRNTRRYHFRYADIDFYWKGTGTVKESRRCGLWCHFNHLKLVAQLPTSKEEPGFQPEVCLATYTSSIAKCKFGTLEILDGALWRLAAEHIPSIFPRASTQDTVESRSENVVAEVVSMKKTSLYQVIVATAMCMVYSEGQKRETIRSLLEAGASEGGG</sequence>
<comment type="caution">
    <text evidence="2">The sequence shown here is derived from an EMBL/GenBank/DDBJ whole genome shotgun (WGS) entry which is preliminary data.</text>
</comment>
<protein>
    <submittedName>
        <fullName evidence="2">Uncharacterized protein</fullName>
    </submittedName>
</protein>
<evidence type="ECO:0000256" key="1">
    <source>
        <dbReference type="SAM" id="MobiDB-lite"/>
    </source>
</evidence>
<dbReference type="Proteomes" id="UP000700596">
    <property type="component" value="Unassembled WGS sequence"/>
</dbReference>
<evidence type="ECO:0000313" key="2">
    <source>
        <dbReference type="EMBL" id="KAH7135953.1"/>
    </source>
</evidence>
<gene>
    <name evidence="2" type="ORF">B0J11DRAFT_502751</name>
</gene>
<keyword evidence="3" id="KW-1185">Reference proteome</keyword>
<organism evidence="2 3">
    <name type="scientific">Dendryphion nanum</name>
    <dbReference type="NCBI Taxonomy" id="256645"/>
    <lineage>
        <taxon>Eukaryota</taxon>
        <taxon>Fungi</taxon>
        <taxon>Dikarya</taxon>
        <taxon>Ascomycota</taxon>
        <taxon>Pezizomycotina</taxon>
        <taxon>Dothideomycetes</taxon>
        <taxon>Pleosporomycetidae</taxon>
        <taxon>Pleosporales</taxon>
        <taxon>Torulaceae</taxon>
        <taxon>Dendryphion</taxon>
    </lineage>
</organism>
<dbReference type="AlphaFoldDB" id="A0A9P9EEE2"/>
<proteinExistence type="predicted"/>
<feature type="compositionally biased region" description="Polar residues" evidence="1">
    <location>
        <begin position="1"/>
        <end position="27"/>
    </location>
</feature>